<name>A0AAV0BTZ4_PHAPC</name>
<dbReference type="Proteomes" id="UP001153365">
    <property type="component" value="Unassembled WGS sequence"/>
</dbReference>
<accession>A0AAV0BTZ4</accession>
<proteinExistence type="predicted"/>
<sequence>MEESSTRPESRKEVKGGLKERYNKVFDKEVAGEGNEWHLWKEEQKLGGGAHQGQSDWRKITGATDLKDFQKEERRVSRGYQGERKWCLATLKVFERETRPLCEHKEGFLFLFLNPGRMSGLGGTEAGIAGPSRSETTIRKVVKIPKEEELMFDGKGFHQFLDMFEMAAENEGAGD</sequence>
<evidence type="ECO:0000313" key="2">
    <source>
        <dbReference type="Proteomes" id="UP001153365"/>
    </source>
</evidence>
<dbReference type="EMBL" id="CALTRL010006129">
    <property type="protein sequence ID" value="CAH7689776.1"/>
    <property type="molecule type" value="Genomic_DNA"/>
</dbReference>
<reference evidence="1" key="1">
    <citation type="submission" date="2022-06" db="EMBL/GenBank/DDBJ databases">
        <authorList>
            <consortium name="SYNGENTA / RWTH Aachen University"/>
        </authorList>
    </citation>
    <scope>NUCLEOTIDE SEQUENCE</scope>
</reference>
<dbReference type="AlphaFoldDB" id="A0AAV0BTZ4"/>
<gene>
    <name evidence="1" type="ORF">PPACK8108_LOCUS24913</name>
</gene>
<protein>
    <submittedName>
        <fullName evidence="1">Uncharacterized protein</fullName>
    </submittedName>
</protein>
<comment type="caution">
    <text evidence="1">The sequence shown here is derived from an EMBL/GenBank/DDBJ whole genome shotgun (WGS) entry which is preliminary data.</text>
</comment>
<evidence type="ECO:0000313" key="1">
    <source>
        <dbReference type="EMBL" id="CAH7689776.1"/>
    </source>
</evidence>
<organism evidence="1 2">
    <name type="scientific">Phakopsora pachyrhizi</name>
    <name type="common">Asian soybean rust disease fungus</name>
    <dbReference type="NCBI Taxonomy" id="170000"/>
    <lineage>
        <taxon>Eukaryota</taxon>
        <taxon>Fungi</taxon>
        <taxon>Dikarya</taxon>
        <taxon>Basidiomycota</taxon>
        <taxon>Pucciniomycotina</taxon>
        <taxon>Pucciniomycetes</taxon>
        <taxon>Pucciniales</taxon>
        <taxon>Phakopsoraceae</taxon>
        <taxon>Phakopsora</taxon>
    </lineage>
</organism>
<keyword evidence="2" id="KW-1185">Reference proteome</keyword>